<feature type="region of interest" description="Disordered" evidence="1">
    <location>
        <begin position="71"/>
        <end position="100"/>
    </location>
</feature>
<comment type="caution">
    <text evidence="2">The sequence shown here is derived from an EMBL/GenBank/DDBJ whole genome shotgun (WGS) entry which is preliminary data.</text>
</comment>
<organism evidence="2 3">
    <name type="scientific">Elysia crispata</name>
    <name type="common">lettuce slug</name>
    <dbReference type="NCBI Taxonomy" id="231223"/>
    <lineage>
        <taxon>Eukaryota</taxon>
        <taxon>Metazoa</taxon>
        <taxon>Spiralia</taxon>
        <taxon>Lophotrochozoa</taxon>
        <taxon>Mollusca</taxon>
        <taxon>Gastropoda</taxon>
        <taxon>Heterobranchia</taxon>
        <taxon>Euthyneura</taxon>
        <taxon>Panpulmonata</taxon>
        <taxon>Sacoglossa</taxon>
        <taxon>Placobranchoidea</taxon>
        <taxon>Plakobranchidae</taxon>
        <taxon>Elysia</taxon>
    </lineage>
</organism>
<name>A0AAE1CW64_9GAST</name>
<accession>A0AAE1CW64</accession>
<dbReference type="Proteomes" id="UP001283361">
    <property type="component" value="Unassembled WGS sequence"/>
</dbReference>
<dbReference type="EMBL" id="JAWDGP010006459">
    <property type="protein sequence ID" value="KAK3740820.1"/>
    <property type="molecule type" value="Genomic_DNA"/>
</dbReference>
<protein>
    <submittedName>
        <fullName evidence="2">Uncharacterized protein</fullName>
    </submittedName>
</protein>
<evidence type="ECO:0000256" key="1">
    <source>
        <dbReference type="SAM" id="MobiDB-lite"/>
    </source>
</evidence>
<evidence type="ECO:0000313" key="3">
    <source>
        <dbReference type="Proteomes" id="UP001283361"/>
    </source>
</evidence>
<dbReference type="AlphaFoldDB" id="A0AAE1CW64"/>
<proteinExistence type="predicted"/>
<keyword evidence="3" id="KW-1185">Reference proteome</keyword>
<sequence length="183" mass="19950">MTSWCELNNRKSGSGRICPCAASALPLVTQSTIPGKEVFKCNSLEETLRVRPSFRATIVQAEPLADQETVNCVDDSTPSSDMRPRHVRSEQSSRLASATSADSRAARLIIELSPSVYGDPQEAQRGQSEQRATPEAVATLLSHLSGAWTVLSARDLSKHRTHDMKPQIYYVVVTLNPTATNPS</sequence>
<feature type="compositionally biased region" description="Polar residues" evidence="1">
    <location>
        <begin position="71"/>
        <end position="80"/>
    </location>
</feature>
<evidence type="ECO:0000313" key="2">
    <source>
        <dbReference type="EMBL" id="KAK3740820.1"/>
    </source>
</evidence>
<feature type="compositionally biased region" description="Basic and acidic residues" evidence="1">
    <location>
        <begin position="82"/>
        <end position="91"/>
    </location>
</feature>
<reference evidence="2" key="1">
    <citation type="journal article" date="2023" name="G3 (Bethesda)">
        <title>A reference genome for the long-term kleptoplast-retaining sea slug Elysia crispata morphotype clarki.</title>
        <authorList>
            <person name="Eastman K.E."/>
            <person name="Pendleton A.L."/>
            <person name="Shaikh M.A."/>
            <person name="Suttiyut T."/>
            <person name="Ogas R."/>
            <person name="Tomko P."/>
            <person name="Gavelis G."/>
            <person name="Widhalm J.R."/>
            <person name="Wisecaver J.H."/>
        </authorList>
    </citation>
    <scope>NUCLEOTIDE SEQUENCE</scope>
    <source>
        <strain evidence="2">ECLA1</strain>
    </source>
</reference>
<gene>
    <name evidence="2" type="ORF">RRG08_042804</name>
</gene>